<dbReference type="Proteomes" id="UP001596053">
    <property type="component" value="Unassembled WGS sequence"/>
</dbReference>
<comment type="similarity">
    <text evidence="1 7">Belongs to the RecO family.</text>
</comment>
<dbReference type="InterPro" id="IPR037278">
    <property type="entry name" value="ARFGAP/RecO"/>
</dbReference>
<dbReference type="EMBL" id="JBHSLW010000039">
    <property type="protein sequence ID" value="MFC5422431.1"/>
    <property type="molecule type" value="Genomic_DNA"/>
</dbReference>
<evidence type="ECO:0000256" key="5">
    <source>
        <dbReference type="ARBA" id="ARBA00023204"/>
    </source>
</evidence>
<gene>
    <name evidence="7 9" type="primary">recO</name>
    <name evidence="9" type="ORF">ACFPOB_22965</name>
</gene>
<keyword evidence="3 7" id="KW-0227">DNA damage</keyword>
<evidence type="ECO:0000259" key="8">
    <source>
        <dbReference type="Pfam" id="PF11967"/>
    </source>
</evidence>
<dbReference type="RefSeq" id="WP_377800700.1">
    <property type="nucleotide sequence ID" value="NZ_JBHSLW010000039.1"/>
</dbReference>
<protein>
    <recommendedName>
        <fullName evidence="2 7">DNA repair protein RecO</fullName>
    </recommendedName>
    <alternativeName>
        <fullName evidence="6 7">Recombination protein O</fullName>
    </alternativeName>
</protein>
<sequence length="243" mass="26715">MEWSDEGTIIGVRRHGENAVILEVMTRDHGRHLGLVRGGRSSKQQPVLQPGNLVSLNWRARLDEHLGEYKVELLTSHAARLMAQPVALYGLANVAGLLRLLPERDPHPGLYEGLSVLLAHLDEIAIAPALMVRFELAMLSELGYGLSLERCAVTGLREDLTHVSPKSGKAVSRKAAEPYLDRLLALPPFLSEGQGARRPAPAEIAAGFALTGFFLRRDLYEPRGLQEPPERARLLELAARIHG</sequence>
<reference evidence="10" key="1">
    <citation type="journal article" date="2019" name="Int. J. Syst. Evol. Microbiol.">
        <title>The Global Catalogue of Microorganisms (GCM) 10K type strain sequencing project: providing services to taxonomists for standard genome sequencing and annotation.</title>
        <authorList>
            <consortium name="The Broad Institute Genomics Platform"/>
            <consortium name="The Broad Institute Genome Sequencing Center for Infectious Disease"/>
            <person name="Wu L."/>
            <person name="Ma J."/>
        </authorList>
    </citation>
    <scope>NUCLEOTIDE SEQUENCE [LARGE SCALE GENOMIC DNA]</scope>
    <source>
        <strain evidence="10">NCAIM B.01391</strain>
    </source>
</reference>
<dbReference type="HAMAP" id="MF_00201">
    <property type="entry name" value="RecO"/>
    <property type="match status" value="1"/>
</dbReference>
<keyword evidence="4 7" id="KW-0233">DNA recombination</keyword>
<dbReference type="InterPro" id="IPR022572">
    <property type="entry name" value="DNA_rep/recomb_RecO_N"/>
</dbReference>
<dbReference type="Pfam" id="PF11967">
    <property type="entry name" value="RecO_N"/>
    <property type="match status" value="1"/>
</dbReference>
<accession>A0ABW0IVQ2</accession>
<evidence type="ECO:0000256" key="7">
    <source>
        <dbReference type="HAMAP-Rule" id="MF_00201"/>
    </source>
</evidence>
<comment type="caution">
    <text evidence="9">The sequence shown here is derived from an EMBL/GenBank/DDBJ whole genome shotgun (WGS) entry which is preliminary data.</text>
</comment>
<organism evidence="9 10">
    <name type="scientific">Bosea eneae</name>
    <dbReference type="NCBI Taxonomy" id="151454"/>
    <lineage>
        <taxon>Bacteria</taxon>
        <taxon>Pseudomonadati</taxon>
        <taxon>Pseudomonadota</taxon>
        <taxon>Alphaproteobacteria</taxon>
        <taxon>Hyphomicrobiales</taxon>
        <taxon>Boseaceae</taxon>
        <taxon>Bosea</taxon>
    </lineage>
</organism>
<dbReference type="NCBIfam" id="TIGR00613">
    <property type="entry name" value="reco"/>
    <property type="match status" value="1"/>
</dbReference>
<dbReference type="SUPFAM" id="SSF50249">
    <property type="entry name" value="Nucleic acid-binding proteins"/>
    <property type="match status" value="1"/>
</dbReference>
<comment type="function">
    <text evidence="7">Involved in DNA repair and RecF pathway recombination.</text>
</comment>
<evidence type="ECO:0000256" key="2">
    <source>
        <dbReference type="ARBA" id="ARBA00021310"/>
    </source>
</evidence>
<evidence type="ECO:0000256" key="3">
    <source>
        <dbReference type="ARBA" id="ARBA00022763"/>
    </source>
</evidence>
<dbReference type="PANTHER" id="PTHR33991">
    <property type="entry name" value="DNA REPAIR PROTEIN RECO"/>
    <property type="match status" value="1"/>
</dbReference>
<dbReference type="Gene3D" id="1.20.1440.120">
    <property type="entry name" value="Recombination protein O, C-terminal domain"/>
    <property type="match status" value="1"/>
</dbReference>
<evidence type="ECO:0000256" key="1">
    <source>
        <dbReference type="ARBA" id="ARBA00007452"/>
    </source>
</evidence>
<dbReference type="PANTHER" id="PTHR33991:SF1">
    <property type="entry name" value="DNA REPAIR PROTEIN RECO"/>
    <property type="match status" value="1"/>
</dbReference>
<dbReference type="InterPro" id="IPR003717">
    <property type="entry name" value="RecO"/>
</dbReference>
<dbReference type="InterPro" id="IPR012340">
    <property type="entry name" value="NA-bd_OB-fold"/>
</dbReference>
<evidence type="ECO:0000313" key="10">
    <source>
        <dbReference type="Proteomes" id="UP001596053"/>
    </source>
</evidence>
<dbReference type="InterPro" id="IPR042242">
    <property type="entry name" value="RecO_C"/>
</dbReference>
<proteinExistence type="inferred from homology"/>
<keyword evidence="10" id="KW-1185">Reference proteome</keyword>
<name>A0ABW0IVQ2_9HYPH</name>
<dbReference type="Gene3D" id="2.40.50.140">
    <property type="entry name" value="Nucleic acid-binding proteins"/>
    <property type="match status" value="1"/>
</dbReference>
<dbReference type="SUPFAM" id="SSF57863">
    <property type="entry name" value="ArfGap/RecO-like zinc finger"/>
    <property type="match status" value="1"/>
</dbReference>
<evidence type="ECO:0000256" key="4">
    <source>
        <dbReference type="ARBA" id="ARBA00023172"/>
    </source>
</evidence>
<dbReference type="Pfam" id="PF02565">
    <property type="entry name" value="RecO_C"/>
    <property type="match status" value="1"/>
</dbReference>
<evidence type="ECO:0000313" key="9">
    <source>
        <dbReference type="EMBL" id="MFC5422431.1"/>
    </source>
</evidence>
<keyword evidence="5 7" id="KW-0234">DNA repair</keyword>
<evidence type="ECO:0000256" key="6">
    <source>
        <dbReference type="ARBA" id="ARBA00033409"/>
    </source>
</evidence>
<feature type="domain" description="DNA replication/recombination mediator RecO N-terminal" evidence="8">
    <location>
        <begin position="1"/>
        <end position="74"/>
    </location>
</feature>